<keyword evidence="3" id="KW-1185">Reference proteome</keyword>
<protein>
    <recommendedName>
        <fullName evidence="1">RNase H type-1 domain-containing protein</fullName>
    </recommendedName>
</protein>
<dbReference type="InterPro" id="IPR036397">
    <property type="entry name" value="RNaseH_sf"/>
</dbReference>
<dbReference type="InterPro" id="IPR012337">
    <property type="entry name" value="RNaseH-like_sf"/>
</dbReference>
<dbReference type="EMBL" id="JABEZW010223226">
    <property type="protein sequence ID" value="MBA0786498.1"/>
    <property type="molecule type" value="Genomic_DNA"/>
</dbReference>
<dbReference type="PANTHER" id="PTHR47074">
    <property type="entry name" value="BNAC02G40300D PROTEIN"/>
    <property type="match status" value="1"/>
</dbReference>
<gene>
    <name evidence="2" type="ORF">Gotri_026120</name>
</gene>
<accession>A0A7J9FMU5</accession>
<dbReference type="InterPro" id="IPR052929">
    <property type="entry name" value="RNase_H-like_EbsB-rel"/>
</dbReference>
<dbReference type="Gene3D" id="3.30.420.10">
    <property type="entry name" value="Ribonuclease H-like superfamily/Ribonuclease H"/>
    <property type="match status" value="1"/>
</dbReference>
<dbReference type="InterPro" id="IPR002156">
    <property type="entry name" value="RNaseH_domain"/>
</dbReference>
<evidence type="ECO:0000313" key="2">
    <source>
        <dbReference type="EMBL" id="MBA0786498.1"/>
    </source>
</evidence>
<dbReference type="InterPro" id="IPR044730">
    <property type="entry name" value="RNase_H-like_dom_plant"/>
</dbReference>
<sequence length="229" mass="26428">MAWALWQACYKRIMEGKRQPVQDICSIIFSIIREMRELRNKIPAQVKTVTPIWNPPQEPFVRVNFDAAFKVTLHHSYSDFFIKNSRGSVMGSGTVLNKFIFDPFTAEAIACLQALNLSREMGFSHVQMEGDSQTMIVKINQVLPNYSDMGTYIKEIKIKASLFQHISFHHVDRRANMVAHMIAKERILLPEDRFWMEELPMADPKNVKNGLAVEAELRALRDGLDLTWD</sequence>
<proteinExistence type="predicted"/>
<dbReference type="GO" id="GO:0003676">
    <property type="term" value="F:nucleic acid binding"/>
    <property type="evidence" value="ECO:0007669"/>
    <property type="project" value="InterPro"/>
</dbReference>
<feature type="non-terminal residue" evidence="2">
    <location>
        <position position="229"/>
    </location>
</feature>
<dbReference type="Proteomes" id="UP000593568">
    <property type="component" value="Unassembled WGS sequence"/>
</dbReference>
<dbReference type="CDD" id="cd06222">
    <property type="entry name" value="RNase_H_like"/>
    <property type="match status" value="1"/>
</dbReference>
<dbReference type="Pfam" id="PF13456">
    <property type="entry name" value="RVT_3"/>
    <property type="match status" value="1"/>
</dbReference>
<reference evidence="2 3" key="1">
    <citation type="journal article" date="2019" name="Genome Biol. Evol.">
        <title>Insights into the evolution of the New World diploid cottons (Gossypium, subgenus Houzingenia) based on genome sequencing.</title>
        <authorList>
            <person name="Grover C.E."/>
            <person name="Arick M.A. 2nd"/>
            <person name="Thrash A."/>
            <person name="Conover J.L."/>
            <person name="Sanders W.S."/>
            <person name="Peterson D.G."/>
            <person name="Frelichowski J.E."/>
            <person name="Scheffler J.A."/>
            <person name="Scheffler B.E."/>
            <person name="Wendel J.F."/>
        </authorList>
    </citation>
    <scope>NUCLEOTIDE SEQUENCE [LARGE SCALE GENOMIC DNA]</scope>
    <source>
        <strain evidence="2">8</strain>
        <tissue evidence="2">Leaf</tissue>
    </source>
</reference>
<dbReference type="GO" id="GO:0004523">
    <property type="term" value="F:RNA-DNA hybrid ribonuclease activity"/>
    <property type="evidence" value="ECO:0007669"/>
    <property type="project" value="InterPro"/>
</dbReference>
<evidence type="ECO:0000259" key="1">
    <source>
        <dbReference type="Pfam" id="PF13456"/>
    </source>
</evidence>
<evidence type="ECO:0000313" key="3">
    <source>
        <dbReference type="Proteomes" id="UP000593568"/>
    </source>
</evidence>
<organism evidence="2 3">
    <name type="scientific">Gossypium trilobum</name>
    <dbReference type="NCBI Taxonomy" id="34281"/>
    <lineage>
        <taxon>Eukaryota</taxon>
        <taxon>Viridiplantae</taxon>
        <taxon>Streptophyta</taxon>
        <taxon>Embryophyta</taxon>
        <taxon>Tracheophyta</taxon>
        <taxon>Spermatophyta</taxon>
        <taxon>Magnoliopsida</taxon>
        <taxon>eudicotyledons</taxon>
        <taxon>Gunneridae</taxon>
        <taxon>Pentapetalae</taxon>
        <taxon>rosids</taxon>
        <taxon>malvids</taxon>
        <taxon>Malvales</taxon>
        <taxon>Malvaceae</taxon>
        <taxon>Malvoideae</taxon>
        <taxon>Gossypium</taxon>
    </lineage>
</organism>
<name>A0A7J9FMU5_9ROSI</name>
<dbReference type="AlphaFoldDB" id="A0A7J9FMU5"/>
<dbReference type="SUPFAM" id="SSF53098">
    <property type="entry name" value="Ribonuclease H-like"/>
    <property type="match status" value="1"/>
</dbReference>
<feature type="domain" description="RNase H type-1" evidence="1">
    <location>
        <begin position="64"/>
        <end position="185"/>
    </location>
</feature>
<dbReference type="PANTHER" id="PTHR47074:SF61">
    <property type="entry name" value="RNASE H TYPE-1 DOMAIN-CONTAINING PROTEIN"/>
    <property type="match status" value="1"/>
</dbReference>
<comment type="caution">
    <text evidence="2">The sequence shown here is derived from an EMBL/GenBank/DDBJ whole genome shotgun (WGS) entry which is preliminary data.</text>
</comment>